<organism evidence="1 2">
    <name type="scientific">Solea senegalensis</name>
    <name type="common">Senegalese sole</name>
    <dbReference type="NCBI Taxonomy" id="28829"/>
    <lineage>
        <taxon>Eukaryota</taxon>
        <taxon>Metazoa</taxon>
        <taxon>Chordata</taxon>
        <taxon>Craniata</taxon>
        <taxon>Vertebrata</taxon>
        <taxon>Euteleostomi</taxon>
        <taxon>Actinopterygii</taxon>
        <taxon>Neopterygii</taxon>
        <taxon>Teleostei</taxon>
        <taxon>Neoteleostei</taxon>
        <taxon>Acanthomorphata</taxon>
        <taxon>Carangaria</taxon>
        <taxon>Pleuronectiformes</taxon>
        <taxon>Pleuronectoidei</taxon>
        <taxon>Soleidae</taxon>
        <taxon>Solea</taxon>
    </lineage>
</organism>
<dbReference type="AlphaFoldDB" id="A0AAV6PX35"/>
<keyword evidence="2" id="KW-1185">Reference proteome</keyword>
<protein>
    <submittedName>
        <fullName evidence="1">Uncharacterized protein</fullName>
    </submittedName>
</protein>
<proteinExistence type="predicted"/>
<name>A0AAV6PX35_SOLSE</name>
<sequence>MLDLAASLKRGGNLFLGSKVCSAVLRIGSATRENEKVRHFLCYVEIRSFFPSKVFASRPTAHHGPHLCVAVLPL</sequence>
<comment type="caution">
    <text evidence="1">The sequence shown here is derived from an EMBL/GenBank/DDBJ whole genome shotgun (WGS) entry which is preliminary data.</text>
</comment>
<accession>A0AAV6PX35</accession>
<gene>
    <name evidence="1" type="ORF">JOB18_004570</name>
</gene>
<reference evidence="1 2" key="1">
    <citation type="journal article" date="2021" name="Sci. Rep.">
        <title>Chromosome anchoring in Senegalese sole (Solea senegalensis) reveals sex-associated markers and genome rearrangements in flatfish.</title>
        <authorList>
            <person name="Guerrero-Cozar I."/>
            <person name="Gomez-Garrido J."/>
            <person name="Berbel C."/>
            <person name="Martinez-Blanch J.F."/>
            <person name="Alioto T."/>
            <person name="Claros M.G."/>
            <person name="Gagnaire P.A."/>
            <person name="Manchado M."/>
        </authorList>
    </citation>
    <scope>NUCLEOTIDE SEQUENCE [LARGE SCALE GENOMIC DNA]</scope>
    <source>
        <strain evidence="1">Sse05_10M</strain>
    </source>
</reference>
<evidence type="ECO:0000313" key="2">
    <source>
        <dbReference type="Proteomes" id="UP000693946"/>
    </source>
</evidence>
<evidence type="ECO:0000313" key="1">
    <source>
        <dbReference type="EMBL" id="KAG7478635.1"/>
    </source>
</evidence>
<dbReference type="Proteomes" id="UP000693946">
    <property type="component" value="Linkage Group LG8"/>
</dbReference>
<dbReference type="EMBL" id="JAGKHQ010000020">
    <property type="protein sequence ID" value="KAG7478635.1"/>
    <property type="molecule type" value="Genomic_DNA"/>
</dbReference>